<evidence type="ECO:0000313" key="4">
    <source>
        <dbReference type="Proteomes" id="UP000736328"/>
    </source>
</evidence>
<comment type="caution">
    <text evidence="3">The sequence shown here is derived from an EMBL/GenBank/DDBJ whole genome shotgun (WGS) entry which is preliminary data.</text>
</comment>
<keyword evidence="1" id="KW-0472">Membrane</keyword>
<evidence type="ECO:0000256" key="1">
    <source>
        <dbReference type="SAM" id="Phobius"/>
    </source>
</evidence>
<feature type="signal peptide" evidence="2">
    <location>
        <begin position="1"/>
        <end position="19"/>
    </location>
</feature>
<evidence type="ECO:0000256" key="2">
    <source>
        <dbReference type="SAM" id="SignalP"/>
    </source>
</evidence>
<keyword evidence="1" id="KW-0812">Transmembrane</keyword>
<evidence type="ECO:0008006" key="5">
    <source>
        <dbReference type="Google" id="ProtNLM"/>
    </source>
</evidence>
<dbReference type="Proteomes" id="UP000736328">
    <property type="component" value="Unassembled WGS sequence"/>
</dbReference>
<feature type="transmembrane region" description="Helical" evidence="1">
    <location>
        <begin position="322"/>
        <end position="341"/>
    </location>
</feature>
<organism evidence="3 4">
    <name type="scientific">candidate division TA06 bacterium</name>
    <dbReference type="NCBI Taxonomy" id="2250710"/>
    <lineage>
        <taxon>Bacteria</taxon>
        <taxon>Bacteria division TA06</taxon>
    </lineage>
</organism>
<gene>
    <name evidence="3" type="ORF">HY768_03755</name>
</gene>
<dbReference type="EMBL" id="JACQXR010000044">
    <property type="protein sequence ID" value="MBI4726332.1"/>
    <property type="molecule type" value="Genomic_DNA"/>
</dbReference>
<feature type="chain" id="PRO_5037550242" description="Ammonium transporter AmtB-like domain-containing protein" evidence="2">
    <location>
        <begin position="20"/>
        <end position="445"/>
    </location>
</feature>
<reference evidence="3" key="1">
    <citation type="submission" date="2020-07" db="EMBL/GenBank/DDBJ databases">
        <title>Huge and variable diversity of episymbiotic CPR bacteria and DPANN archaea in groundwater ecosystems.</title>
        <authorList>
            <person name="He C.Y."/>
            <person name="Keren R."/>
            <person name="Whittaker M."/>
            <person name="Farag I.F."/>
            <person name="Doudna J."/>
            <person name="Cate J.H.D."/>
            <person name="Banfield J.F."/>
        </authorList>
    </citation>
    <scope>NUCLEOTIDE SEQUENCE</scope>
    <source>
        <strain evidence="3">NC_groundwater_1520_Pr4_B-0.1um_53_5</strain>
    </source>
</reference>
<feature type="transmembrane region" description="Helical" evidence="1">
    <location>
        <begin position="256"/>
        <end position="276"/>
    </location>
</feature>
<feature type="transmembrane region" description="Helical" evidence="1">
    <location>
        <begin position="288"/>
        <end position="310"/>
    </location>
</feature>
<feature type="transmembrane region" description="Helical" evidence="1">
    <location>
        <begin position="353"/>
        <end position="374"/>
    </location>
</feature>
<feature type="transmembrane region" description="Helical" evidence="1">
    <location>
        <begin position="380"/>
        <end position="402"/>
    </location>
</feature>
<sequence length="445" mass="47354">MKKILLSIFLLSAAGMAYGQLLETPVPFDSAGKILEWSQKLETRAGLFPDVADFKNAVLWKADTVYILEASNAHGRIRKPLTNSGYDSLRMKVDSFLNTSGAALVLNQEGRGAYLLWQIPLSLGWYGPAVVSLIDPERGSTKAGLYLTSAAATYFIPFFLTKNSTLTSGQEHMSIAYGFRGIAAGGALSALLGLDGSRPISGVMLATSISGQVAGYNWGKSFTKPQGRVISHYATFGMTDLPLFFNAIQEDPEEKLMSAAILAGLAGGSYLGYRLAKGKNFSDGEPTIVATSGWAGMAAGAGLYLCAFSKGDEDLIRIDARMMSTFCFMGSAAGLYCGHRYIKGYNYSRGDGFIVTGTAAGGALFGAGFGFLFAPHDNDVGMLRLITGTATVGMLGGYALGIRTVRNQEHKRLSSLEINFDGVPLGLALAVGKVKTQTSWITGRF</sequence>
<protein>
    <recommendedName>
        <fullName evidence="5">Ammonium transporter AmtB-like domain-containing protein</fullName>
    </recommendedName>
</protein>
<dbReference type="AlphaFoldDB" id="A0A933MHR1"/>
<keyword evidence="1" id="KW-1133">Transmembrane helix</keyword>
<proteinExistence type="predicted"/>
<accession>A0A933MHR1</accession>
<evidence type="ECO:0000313" key="3">
    <source>
        <dbReference type="EMBL" id="MBI4726332.1"/>
    </source>
</evidence>
<keyword evidence="2" id="KW-0732">Signal</keyword>
<name>A0A933MHR1_UNCT6</name>